<name>A0ABV7BVY6_9PROT</name>
<dbReference type="Pfam" id="PF03334">
    <property type="entry name" value="PhaG_MnhG_YufB"/>
    <property type="match status" value="1"/>
</dbReference>
<evidence type="ECO:0000313" key="3">
    <source>
        <dbReference type="EMBL" id="MFC3001219.1"/>
    </source>
</evidence>
<evidence type="ECO:0000256" key="1">
    <source>
        <dbReference type="SAM" id="MobiDB-lite"/>
    </source>
</evidence>
<evidence type="ECO:0000313" key="4">
    <source>
        <dbReference type="Proteomes" id="UP001595420"/>
    </source>
</evidence>
<feature type="region of interest" description="Disordered" evidence="1">
    <location>
        <begin position="103"/>
        <end position="125"/>
    </location>
</feature>
<keyword evidence="2" id="KW-1133">Transmembrane helix</keyword>
<dbReference type="Proteomes" id="UP001595420">
    <property type="component" value="Unassembled WGS sequence"/>
</dbReference>
<dbReference type="PANTHER" id="PTHR34703">
    <property type="entry name" value="ANTIPORTER SUBUNIT MNHG2-RELATED"/>
    <property type="match status" value="1"/>
</dbReference>
<dbReference type="EMBL" id="JBHRSB010000004">
    <property type="protein sequence ID" value="MFC3001219.1"/>
    <property type="molecule type" value="Genomic_DNA"/>
</dbReference>
<evidence type="ECO:0000256" key="2">
    <source>
        <dbReference type="SAM" id="Phobius"/>
    </source>
</evidence>
<gene>
    <name evidence="3" type="primary">mnhG</name>
    <name evidence="3" type="ORF">ACFOD3_15035</name>
</gene>
<proteinExistence type="predicted"/>
<protein>
    <submittedName>
        <fullName evidence="3">Monovalent cation/H(+) antiporter subunit G</fullName>
    </submittedName>
</protein>
<dbReference type="NCBIfam" id="TIGR01300">
    <property type="entry name" value="CPA3_mnhG_phaG"/>
    <property type="match status" value="1"/>
</dbReference>
<feature type="transmembrane region" description="Helical" evidence="2">
    <location>
        <begin position="42"/>
        <end position="65"/>
    </location>
</feature>
<comment type="caution">
    <text evidence="3">The sequence shown here is derived from an EMBL/GenBank/DDBJ whole genome shotgun (WGS) entry which is preliminary data.</text>
</comment>
<accession>A0ABV7BVY6</accession>
<dbReference type="RefSeq" id="WP_216837296.1">
    <property type="nucleotide sequence ID" value="NZ_JAFNJS010000004.1"/>
</dbReference>
<reference evidence="4" key="1">
    <citation type="journal article" date="2019" name="Int. J. Syst. Evol. Microbiol.">
        <title>The Global Catalogue of Microorganisms (GCM) 10K type strain sequencing project: providing services to taxonomists for standard genome sequencing and annotation.</title>
        <authorList>
            <consortium name="The Broad Institute Genomics Platform"/>
            <consortium name="The Broad Institute Genome Sequencing Center for Infectious Disease"/>
            <person name="Wu L."/>
            <person name="Ma J."/>
        </authorList>
    </citation>
    <scope>NUCLEOTIDE SEQUENCE [LARGE SCALE GENOMIC DNA]</scope>
    <source>
        <strain evidence="4">CGMCC 1.16855</strain>
    </source>
</reference>
<organism evidence="3 4">
    <name type="scientific">Falsiroseomonas tokyonensis</name>
    <dbReference type="NCBI Taxonomy" id="430521"/>
    <lineage>
        <taxon>Bacteria</taxon>
        <taxon>Pseudomonadati</taxon>
        <taxon>Pseudomonadota</taxon>
        <taxon>Alphaproteobacteria</taxon>
        <taxon>Acetobacterales</taxon>
        <taxon>Roseomonadaceae</taxon>
        <taxon>Falsiroseomonas</taxon>
    </lineage>
</organism>
<keyword evidence="2" id="KW-0812">Transmembrane</keyword>
<dbReference type="PANTHER" id="PTHR34703:SF1">
    <property type="entry name" value="ANTIPORTER SUBUNIT MNHG2-RELATED"/>
    <property type="match status" value="1"/>
</dbReference>
<feature type="transmembrane region" description="Helical" evidence="2">
    <location>
        <begin position="77"/>
        <end position="99"/>
    </location>
</feature>
<dbReference type="InterPro" id="IPR005133">
    <property type="entry name" value="PhaG_MnhG_YufB"/>
</dbReference>
<sequence length="125" mass="13394">MMAQAEVSLWLAVPVALLLLAGSALALVGSIGLLRLHSFYDRIHAPTLATSLGIGCVLVASMLFFSVTQARPVLHELLIAAFMVVTTPVTLMLLARAALYRDQQEGNPEVPPLPPLPAREERPEG</sequence>
<keyword evidence="4" id="KW-1185">Reference proteome</keyword>
<keyword evidence="2" id="KW-0472">Membrane</keyword>